<gene>
    <name evidence="9" type="ordered locus">SpiGrapes_0973</name>
</gene>
<evidence type="ECO:0000313" key="9">
    <source>
        <dbReference type="EMBL" id="AEV28798.1"/>
    </source>
</evidence>
<evidence type="ECO:0000259" key="8">
    <source>
        <dbReference type="PROSITE" id="PS50928"/>
    </source>
</evidence>
<reference evidence="9 10" key="1">
    <citation type="submission" date="2011-11" db="EMBL/GenBank/DDBJ databases">
        <title>Complete sequence of Spirochaeta sp. grapes.</title>
        <authorList>
            <consortium name="US DOE Joint Genome Institute"/>
            <person name="Lucas S."/>
            <person name="Han J."/>
            <person name="Lapidus A."/>
            <person name="Cheng J.-F."/>
            <person name="Goodwin L."/>
            <person name="Pitluck S."/>
            <person name="Peters L."/>
            <person name="Ovchinnikova G."/>
            <person name="Munk A.C."/>
            <person name="Detter J.C."/>
            <person name="Han C."/>
            <person name="Tapia R."/>
            <person name="Land M."/>
            <person name="Hauser L."/>
            <person name="Kyrpides N."/>
            <person name="Ivanova N."/>
            <person name="Pagani I."/>
            <person name="Ritalahtilisa K."/>
            <person name="Loeffler F."/>
            <person name="Woyke T."/>
        </authorList>
    </citation>
    <scope>NUCLEOTIDE SEQUENCE [LARGE SCALE GENOMIC DNA]</scope>
    <source>
        <strain evidence="10">ATCC BAA-1885 / DSM 22778 / Grapes</strain>
    </source>
</reference>
<dbReference type="CDD" id="cd06261">
    <property type="entry name" value="TM_PBP2"/>
    <property type="match status" value="1"/>
</dbReference>
<dbReference type="OrthoDB" id="368874at2"/>
<keyword evidence="10" id="KW-1185">Reference proteome</keyword>
<dbReference type="STRING" id="158190.SpiGrapes_0973"/>
<keyword evidence="9" id="KW-0762">Sugar transport</keyword>
<keyword evidence="5 7" id="KW-1133">Transmembrane helix</keyword>
<dbReference type="PANTHER" id="PTHR30193:SF37">
    <property type="entry name" value="INNER MEMBRANE ABC TRANSPORTER PERMEASE PROTEIN YCJO"/>
    <property type="match status" value="1"/>
</dbReference>
<dbReference type="eggNOG" id="COG1175">
    <property type="taxonomic scope" value="Bacteria"/>
</dbReference>
<dbReference type="InterPro" id="IPR051393">
    <property type="entry name" value="ABC_transporter_permease"/>
</dbReference>
<proteinExistence type="inferred from homology"/>
<evidence type="ECO:0000256" key="5">
    <source>
        <dbReference type="ARBA" id="ARBA00022989"/>
    </source>
</evidence>
<accession>G8QRE5</accession>
<dbReference type="Pfam" id="PF00528">
    <property type="entry name" value="BPD_transp_1"/>
    <property type="match status" value="1"/>
</dbReference>
<evidence type="ECO:0000313" key="10">
    <source>
        <dbReference type="Proteomes" id="UP000005632"/>
    </source>
</evidence>
<dbReference type="InterPro" id="IPR035906">
    <property type="entry name" value="MetI-like_sf"/>
</dbReference>
<dbReference type="SUPFAM" id="SSF160964">
    <property type="entry name" value="MalF N-terminal region-like"/>
    <property type="match status" value="1"/>
</dbReference>
<dbReference type="SUPFAM" id="SSF161098">
    <property type="entry name" value="MetI-like"/>
    <property type="match status" value="1"/>
</dbReference>
<evidence type="ECO:0000256" key="6">
    <source>
        <dbReference type="ARBA" id="ARBA00023136"/>
    </source>
</evidence>
<evidence type="ECO:0000256" key="1">
    <source>
        <dbReference type="ARBA" id="ARBA00004651"/>
    </source>
</evidence>
<feature type="transmembrane region" description="Helical" evidence="7">
    <location>
        <begin position="85"/>
        <end position="106"/>
    </location>
</feature>
<dbReference type="PANTHER" id="PTHR30193">
    <property type="entry name" value="ABC TRANSPORTER PERMEASE PROTEIN"/>
    <property type="match status" value="1"/>
</dbReference>
<dbReference type="HOGENOM" id="CLU_016047_0_2_12"/>
<keyword evidence="4 7" id="KW-0812">Transmembrane</keyword>
<protein>
    <submittedName>
        <fullName evidence="9">Permease component of ABC-type sugar transporter</fullName>
    </submittedName>
</protein>
<keyword evidence="6 7" id="KW-0472">Membrane</keyword>
<evidence type="ECO:0000256" key="4">
    <source>
        <dbReference type="ARBA" id="ARBA00022692"/>
    </source>
</evidence>
<dbReference type="EMBL" id="CP003155">
    <property type="protein sequence ID" value="AEV28798.1"/>
    <property type="molecule type" value="Genomic_DNA"/>
</dbReference>
<evidence type="ECO:0000256" key="2">
    <source>
        <dbReference type="ARBA" id="ARBA00022448"/>
    </source>
</evidence>
<comment type="similarity">
    <text evidence="7">Belongs to the binding-protein-dependent transport system permease family.</text>
</comment>
<dbReference type="Gene3D" id="1.10.3720.10">
    <property type="entry name" value="MetI-like"/>
    <property type="match status" value="1"/>
</dbReference>
<dbReference type="KEGG" id="sgp:SpiGrapes_0973"/>
<dbReference type="Proteomes" id="UP000005632">
    <property type="component" value="Chromosome"/>
</dbReference>
<organism evidence="9 10">
    <name type="scientific">Sphaerochaeta pleomorpha (strain ATCC BAA-1885 / DSM 22778 / Grapes)</name>
    <dbReference type="NCBI Taxonomy" id="158190"/>
    <lineage>
        <taxon>Bacteria</taxon>
        <taxon>Pseudomonadati</taxon>
        <taxon>Spirochaetota</taxon>
        <taxon>Spirochaetia</taxon>
        <taxon>Spirochaetales</taxon>
        <taxon>Sphaerochaetaceae</taxon>
        <taxon>Sphaerochaeta</taxon>
    </lineage>
</organism>
<dbReference type="InterPro" id="IPR000515">
    <property type="entry name" value="MetI-like"/>
</dbReference>
<evidence type="ECO:0000256" key="7">
    <source>
        <dbReference type="RuleBase" id="RU363032"/>
    </source>
</evidence>
<sequence length="308" mass="34779">MRMRSRSGFLVALPFLLPSLIGMVLFSLLPIVVSALISITDWTGMSPVSLTHGFFGFVQSHFNGVKNFSQILRDQEMWKALSHNAYFIIVYLPLMLLISLKAATIINSPRNGANSYRVLYYIPVLTSWVAGALIWKWLLSPTYGPINNGLSLFGITGPLWLQSELWAMPSIVLASLWKDIGFYSMIFLGGLRSINPQYYEAAEIDGASSWTSFWHITIPLLSPVTFYVVMLSLINAFQLFPQVMVMTKDGEGGPNGATIVMVERIYKYAFRYGKMGYAAAYSWVLFAVIMCFTILQKSMEKKWVNYDM</sequence>
<dbReference type="GO" id="GO:0005886">
    <property type="term" value="C:plasma membrane"/>
    <property type="evidence" value="ECO:0007669"/>
    <property type="project" value="UniProtKB-SubCell"/>
</dbReference>
<dbReference type="PROSITE" id="PS50928">
    <property type="entry name" value="ABC_TM1"/>
    <property type="match status" value="1"/>
</dbReference>
<feature type="transmembrane region" description="Helical" evidence="7">
    <location>
        <begin position="118"/>
        <end position="139"/>
    </location>
</feature>
<dbReference type="AlphaFoldDB" id="G8QRE5"/>
<keyword evidence="3" id="KW-1003">Cell membrane</keyword>
<feature type="transmembrane region" description="Helical" evidence="7">
    <location>
        <begin position="220"/>
        <end position="240"/>
    </location>
</feature>
<evidence type="ECO:0000256" key="3">
    <source>
        <dbReference type="ARBA" id="ARBA00022475"/>
    </source>
</evidence>
<keyword evidence="2 7" id="KW-0813">Transport</keyword>
<dbReference type="RefSeq" id="WP_014269647.1">
    <property type="nucleotide sequence ID" value="NC_016633.1"/>
</dbReference>
<comment type="subcellular location">
    <subcellularLocation>
        <location evidence="1 7">Cell membrane</location>
        <topology evidence="1 7">Multi-pass membrane protein</topology>
    </subcellularLocation>
</comment>
<feature type="transmembrane region" description="Helical" evidence="7">
    <location>
        <begin position="275"/>
        <end position="295"/>
    </location>
</feature>
<dbReference type="GO" id="GO:0055085">
    <property type="term" value="P:transmembrane transport"/>
    <property type="evidence" value="ECO:0007669"/>
    <property type="project" value="InterPro"/>
</dbReference>
<name>G8QRE5_SPHPG</name>
<feature type="domain" description="ABC transmembrane type-1" evidence="8">
    <location>
        <begin position="81"/>
        <end position="296"/>
    </location>
</feature>